<evidence type="ECO:0000256" key="1">
    <source>
        <dbReference type="SAM" id="MobiDB-lite"/>
    </source>
</evidence>
<gene>
    <name evidence="2" type="ORF">ACKI18_29425</name>
</gene>
<accession>A0ABW9HYW5</accession>
<feature type="region of interest" description="Disordered" evidence="1">
    <location>
        <begin position="144"/>
        <end position="175"/>
    </location>
</feature>
<sequence length="196" mass="21746">MPFEIYRPDLRQSRRKQRPAKLTVLHSENGRSQITLSAGTRDWLRPTPGDAGARWPGNMPKMKLIVLVDRDARKLMLQRCADDETGEHVYEVRGLNSNGTAYITGWKFDEALDIEAGHYFCELVPDMADGSGGTARAVTISMDAGVPPKKRGTSAQRTHVQRHAADSPAEPTTEIDRQRINEIRAVLDEGVTVVAP</sequence>
<protein>
    <submittedName>
        <fullName evidence="2">Uncharacterized protein</fullName>
    </submittedName>
</protein>
<proteinExistence type="predicted"/>
<dbReference type="EMBL" id="JBJVNI010000017">
    <property type="protein sequence ID" value="MFM9612811.1"/>
    <property type="molecule type" value="Genomic_DNA"/>
</dbReference>
<dbReference type="RefSeq" id="WP_006379166.1">
    <property type="nucleotide sequence ID" value="NZ_JBJVNI010000017.1"/>
</dbReference>
<dbReference type="Proteomes" id="UP001631957">
    <property type="component" value="Unassembled WGS sequence"/>
</dbReference>
<keyword evidence="3" id="KW-1185">Reference proteome</keyword>
<dbReference type="GeneID" id="97406696"/>
<reference evidence="2 3" key="1">
    <citation type="submission" date="2024-12" db="EMBL/GenBank/DDBJ databases">
        <title>Forecasting of Potato common scab and diversities of Pathogenic streptomyces spp. in china.</title>
        <authorList>
            <person name="Handique U."/>
            <person name="Wu J."/>
        </authorList>
    </citation>
    <scope>NUCLEOTIDE SEQUENCE [LARGE SCALE GENOMIC DNA]</scope>
    <source>
        <strain evidence="2 3">ZRIMU1530</strain>
    </source>
</reference>
<comment type="caution">
    <text evidence="2">The sequence shown here is derived from an EMBL/GenBank/DDBJ whole genome shotgun (WGS) entry which is preliminary data.</text>
</comment>
<name>A0ABW9HYW5_9ACTN</name>
<organism evidence="2 3">
    <name type="scientific">Streptomyces niveiscabiei</name>
    <dbReference type="NCBI Taxonomy" id="164115"/>
    <lineage>
        <taxon>Bacteria</taxon>
        <taxon>Bacillati</taxon>
        <taxon>Actinomycetota</taxon>
        <taxon>Actinomycetes</taxon>
        <taxon>Kitasatosporales</taxon>
        <taxon>Streptomycetaceae</taxon>
        <taxon>Streptomyces</taxon>
    </lineage>
</organism>
<evidence type="ECO:0000313" key="3">
    <source>
        <dbReference type="Proteomes" id="UP001631957"/>
    </source>
</evidence>
<evidence type="ECO:0000313" key="2">
    <source>
        <dbReference type="EMBL" id="MFM9612811.1"/>
    </source>
</evidence>